<proteinExistence type="predicted"/>
<dbReference type="OrthoDB" id="5360893at2759"/>
<dbReference type="InterPro" id="IPR050312">
    <property type="entry name" value="IolE/XylAMocC-like"/>
</dbReference>
<dbReference type="InterPro" id="IPR036237">
    <property type="entry name" value="Xyl_isomerase-like_sf"/>
</dbReference>
<dbReference type="GeneID" id="54296544"/>
<evidence type="ECO:0000313" key="3">
    <source>
        <dbReference type="Proteomes" id="UP000799438"/>
    </source>
</evidence>
<sequence>MALSLESFKTIPTSYATCSVGYKPEHTLPKKLEAIAAAGFQAIELSMPDVLSFAELHLRKKVGPKDWDDLCYAAKTIKAQTDAKGLKVLMLQPFANFEGWAEGSQERADAFDRARGWVRIMEACGTDMLQVGSSDTPADKIGLDRSRFVADLRELADLLAEKGFRIAYENWCWSTHAPDWKDVWDIVRQVDKPNVGLCLDTFQTAGGEWGDPTTESGLLEDVSKEQVVERFTRSLDQLAQTVPKDKIYLLQISDAYNPKQAFSKDADEQGLRPRGRWSHDFRPPPFNGGYLPVVDVTKAVLRTGFRSWFSYEVFDGGPEGKGLEYDMAEYTAKAMDSHRQLLEASAEQPAA</sequence>
<dbReference type="RefSeq" id="XP_033397567.1">
    <property type="nucleotide sequence ID" value="XM_033539048.1"/>
</dbReference>
<dbReference type="EMBL" id="ML995486">
    <property type="protein sequence ID" value="KAF2141855.1"/>
    <property type="molecule type" value="Genomic_DNA"/>
</dbReference>
<gene>
    <name evidence="2" type="ORF">K452DRAFT_271700</name>
</gene>
<keyword evidence="3" id="KW-1185">Reference proteome</keyword>
<dbReference type="Gene3D" id="3.20.20.150">
    <property type="entry name" value="Divalent-metal-dependent TIM barrel enzymes"/>
    <property type="match status" value="1"/>
</dbReference>
<accession>A0A6A6BEW4</accession>
<dbReference type="Proteomes" id="UP000799438">
    <property type="component" value="Unassembled WGS sequence"/>
</dbReference>
<feature type="domain" description="Xylose isomerase-like TIM barrel" evidence="1">
    <location>
        <begin position="32"/>
        <end position="327"/>
    </location>
</feature>
<evidence type="ECO:0000259" key="1">
    <source>
        <dbReference type="Pfam" id="PF01261"/>
    </source>
</evidence>
<evidence type="ECO:0000313" key="2">
    <source>
        <dbReference type="EMBL" id="KAF2141855.1"/>
    </source>
</evidence>
<dbReference type="PANTHER" id="PTHR12110:SF56">
    <property type="entry name" value="DEHYDRATASE, PUTATIVE (AFU_ORTHOLOGUE AFUA_6G08740)-RELATED"/>
    <property type="match status" value="1"/>
</dbReference>
<dbReference type="InterPro" id="IPR013022">
    <property type="entry name" value="Xyl_isomerase-like_TIM-brl"/>
</dbReference>
<dbReference type="PANTHER" id="PTHR12110">
    <property type="entry name" value="HYDROXYPYRUVATE ISOMERASE"/>
    <property type="match status" value="1"/>
</dbReference>
<dbReference type="SUPFAM" id="SSF51658">
    <property type="entry name" value="Xylose isomerase-like"/>
    <property type="match status" value="1"/>
</dbReference>
<organism evidence="2 3">
    <name type="scientific">Aplosporella prunicola CBS 121167</name>
    <dbReference type="NCBI Taxonomy" id="1176127"/>
    <lineage>
        <taxon>Eukaryota</taxon>
        <taxon>Fungi</taxon>
        <taxon>Dikarya</taxon>
        <taxon>Ascomycota</taxon>
        <taxon>Pezizomycotina</taxon>
        <taxon>Dothideomycetes</taxon>
        <taxon>Dothideomycetes incertae sedis</taxon>
        <taxon>Botryosphaeriales</taxon>
        <taxon>Aplosporellaceae</taxon>
        <taxon>Aplosporella</taxon>
    </lineage>
</organism>
<reference evidence="2" key="1">
    <citation type="journal article" date="2020" name="Stud. Mycol.">
        <title>101 Dothideomycetes genomes: a test case for predicting lifestyles and emergence of pathogens.</title>
        <authorList>
            <person name="Haridas S."/>
            <person name="Albert R."/>
            <person name="Binder M."/>
            <person name="Bloem J."/>
            <person name="Labutti K."/>
            <person name="Salamov A."/>
            <person name="Andreopoulos B."/>
            <person name="Baker S."/>
            <person name="Barry K."/>
            <person name="Bills G."/>
            <person name="Bluhm B."/>
            <person name="Cannon C."/>
            <person name="Castanera R."/>
            <person name="Culley D."/>
            <person name="Daum C."/>
            <person name="Ezra D."/>
            <person name="Gonzalez J."/>
            <person name="Henrissat B."/>
            <person name="Kuo A."/>
            <person name="Liang C."/>
            <person name="Lipzen A."/>
            <person name="Lutzoni F."/>
            <person name="Magnuson J."/>
            <person name="Mondo S."/>
            <person name="Nolan M."/>
            <person name="Ohm R."/>
            <person name="Pangilinan J."/>
            <person name="Park H.-J."/>
            <person name="Ramirez L."/>
            <person name="Alfaro M."/>
            <person name="Sun H."/>
            <person name="Tritt A."/>
            <person name="Yoshinaga Y."/>
            <person name="Zwiers L.-H."/>
            <person name="Turgeon B."/>
            <person name="Goodwin S."/>
            <person name="Spatafora J."/>
            <person name="Crous P."/>
            <person name="Grigoriev I."/>
        </authorList>
    </citation>
    <scope>NUCLEOTIDE SEQUENCE</scope>
    <source>
        <strain evidence="2">CBS 121167</strain>
    </source>
</reference>
<protein>
    <recommendedName>
        <fullName evidence="1">Xylose isomerase-like TIM barrel domain-containing protein</fullName>
    </recommendedName>
</protein>
<name>A0A6A6BEW4_9PEZI</name>
<dbReference type="Pfam" id="PF01261">
    <property type="entry name" value="AP_endonuc_2"/>
    <property type="match status" value="1"/>
</dbReference>
<dbReference type="AlphaFoldDB" id="A0A6A6BEW4"/>